<dbReference type="InterPro" id="IPR019096">
    <property type="entry name" value="YopX_protein"/>
</dbReference>
<dbReference type="InterPro" id="IPR023385">
    <property type="entry name" value="YopX-like_C"/>
</dbReference>
<gene>
    <name evidence="2" type="ORF">ACFQGR_02260</name>
</gene>
<proteinExistence type="predicted"/>
<comment type="caution">
    <text evidence="2">The sequence shown here is derived from an EMBL/GenBank/DDBJ whole genome shotgun (WGS) entry which is preliminary data.</text>
</comment>
<reference evidence="3" key="1">
    <citation type="journal article" date="2019" name="Int. J. Syst. Evol. Microbiol.">
        <title>The Global Catalogue of Microorganisms (GCM) 10K type strain sequencing project: providing services to taxonomists for standard genome sequencing and annotation.</title>
        <authorList>
            <consortium name="The Broad Institute Genomics Platform"/>
            <consortium name="The Broad Institute Genome Sequencing Center for Infectious Disease"/>
            <person name="Wu L."/>
            <person name="Ma J."/>
        </authorList>
    </citation>
    <scope>NUCLEOTIDE SEQUENCE [LARGE SCALE GENOMIC DNA]</scope>
    <source>
        <strain evidence="3">CCM 8924</strain>
    </source>
</reference>
<dbReference type="Pfam" id="PF09643">
    <property type="entry name" value="YopX"/>
    <property type="match status" value="1"/>
</dbReference>
<evidence type="ECO:0000313" key="3">
    <source>
        <dbReference type="Proteomes" id="UP001596158"/>
    </source>
</evidence>
<protein>
    <submittedName>
        <fullName evidence="2">YopX family protein</fullName>
    </submittedName>
</protein>
<feature type="domain" description="YopX protein" evidence="1">
    <location>
        <begin position="6"/>
        <end position="134"/>
    </location>
</feature>
<sequence length="141" mass="16395">MTREIKFRVWNEMYHCYFSSDHAGIYAIGEDGGIIESTDYEYFDDVPDNQGCVAEQWTGLKDMNDTEIYEGDIVKVLRTGTRRSIGFDEITFLEACFCFKYKNVRDNILPLLSHSDIYNLKVIGNRHENMELVEETRGAEL</sequence>
<dbReference type="Proteomes" id="UP001596158">
    <property type="component" value="Unassembled WGS sequence"/>
</dbReference>
<name>A0ABW1RS36_9LACO</name>
<organism evidence="2 3">
    <name type="scientific">Weissella sagaensis</name>
    <dbReference type="NCBI Taxonomy" id="2559928"/>
    <lineage>
        <taxon>Bacteria</taxon>
        <taxon>Bacillati</taxon>
        <taxon>Bacillota</taxon>
        <taxon>Bacilli</taxon>
        <taxon>Lactobacillales</taxon>
        <taxon>Lactobacillaceae</taxon>
        <taxon>Weissella</taxon>
    </lineage>
</organism>
<dbReference type="RefSeq" id="WP_137600943.1">
    <property type="nucleotide sequence ID" value="NZ_BJDT01000011.1"/>
</dbReference>
<accession>A0ABW1RS36</accession>
<dbReference type="Gene3D" id="2.30.30.290">
    <property type="entry name" value="YopX-like domains"/>
    <property type="match status" value="1"/>
</dbReference>
<dbReference type="SUPFAM" id="SSF159006">
    <property type="entry name" value="YopX-like"/>
    <property type="match status" value="1"/>
</dbReference>
<keyword evidence="3" id="KW-1185">Reference proteome</keyword>
<dbReference type="EMBL" id="JBHSSG010000008">
    <property type="protein sequence ID" value="MFC6178234.1"/>
    <property type="molecule type" value="Genomic_DNA"/>
</dbReference>
<evidence type="ECO:0000313" key="2">
    <source>
        <dbReference type="EMBL" id="MFC6178234.1"/>
    </source>
</evidence>
<evidence type="ECO:0000259" key="1">
    <source>
        <dbReference type="Pfam" id="PF09643"/>
    </source>
</evidence>